<evidence type="ECO:0000259" key="4">
    <source>
        <dbReference type="Pfam" id="PF00501"/>
    </source>
</evidence>
<dbReference type="CDD" id="cd12119">
    <property type="entry name" value="ttLC_FACS_AlkK_like"/>
    <property type="match status" value="1"/>
</dbReference>
<evidence type="ECO:0000313" key="6">
    <source>
        <dbReference type="EMBL" id="MBS2961924.1"/>
    </source>
</evidence>
<dbReference type="PANTHER" id="PTHR43767:SF11">
    <property type="entry name" value="MEDIUM-CHAIN-FATTY-ACID--COA LIGASE"/>
    <property type="match status" value="1"/>
</dbReference>
<dbReference type="SUPFAM" id="SSF56801">
    <property type="entry name" value="Acetyl-CoA synthetase-like"/>
    <property type="match status" value="1"/>
</dbReference>
<organism evidence="6 7">
    <name type="scientific">Actinocrinis puniceicyclus</name>
    <dbReference type="NCBI Taxonomy" id="977794"/>
    <lineage>
        <taxon>Bacteria</taxon>
        <taxon>Bacillati</taxon>
        <taxon>Actinomycetota</taxon>
        <taxon>Actinomycetes</taxon>
        <taxon>Catenulisporales</taxon>
        <taxon>Actinospicaceae</taxon>
        <taxon>Actinocrinis</taxon>
    </lineage>
</organism>
<proteinExistence type="inferred from homology"/>
<dbReference type="PROSITE" id="PS00455">
    <property type="entry name" value="AMP_BINDING"/>
    <property type="match status" value="1"/>
</dbReference>
<comment type="similarity">
    <text evidence="1">Belongs to the ATP-dependent AMP-binding enzyme family.</text>
</comment>
<feature type="domain" description="AMP-dependent synthetase/ligase" evidence="4">
    <location>
        <begin position="36"/>
        <end position="404"/>
    </location>
</feature>
<dbReference type="Pfam" id="PF13193">
    <property type="entry name" value="AMP-binding_C"/>
    <property type="match status" value="1"/>
</dbReference>
<sequence>MASTMQDYPLTITAILRHGSLIYGGSECVTWAGAGNPPRRASYAEIARNAERLAAALDRLGIGAGDRVGTFCWNTQEHLEAYFAVPCMGAVLHTLNIRLPGDQLAHIVQHAGDRVIIVDGSLAPLLAAIAPGLSGVEAYIVVGEADLSRFAGLPADVRVLRYSELLAAEEPGYQWPQIDELSAAAMCYTSGTTGEPKGVVYSHRSTFLHALAGQSACMAGTTESDRILTIVPMFHVNAWGIPYGAFLGGATLHMPGPHMGPDGLVDFIEAERSTVASAVPTIWNWILSYGEARAIDLSSLRLATSGGSAAPRALIEAFDRRYGVRIIQGWGMTETSPVAGMAHPPAGVEPGTAEDVDWRLKSGRVAAGVEMRVVDVENGRSLPWDGASVGEIEVRGPWITGSYYRDPAPEKFHDGWLRTGDLGTIDERGFFQVTDRVKDLIKSGGEWISSVELENQLLGHPDVLEAAVVAIPDPTWVERPLACVVRRPDAQGRAPATAETLAAFLAGKVARWQVPDYWAFVDEVPKTTVGKFDKKVLRARHREGTLDVRRLEHIPGAEHGTEQSTDKGADKGADGSV</sequence>
<keyword evidence="7" id="KW-1185">Reference proteome</keyword>
<reference evidence="6" key="1">
    <citation type="submission" date="2021-04" db="EMBL/GenBank/DDBJ databases">
        <title>Genome based classification of Actinospica acidithermotolerans sp. nov., an actinobacterium isolated from an Indonesian hot spring.</title>
        <authorList>
            <person name="Kusuma A.B."/>
            <person name="Putra K.E."/>
            <person name="Nafisah S."/>
            <person name="Loh J."/>
            <person name="Nouioui I."/>
            <person name="Goodfellow M."/>
        </authorList>
    </citation>
    <scope>NUCLEOTIDE SEQUENCE</scope>
    <source>
        <strain evidence="6">DSM 45618</strain>
    </source>
</reference>
<dbReference type="GO" id="GO:0016877">
    <property type="term" value="F:ligase activity, forming carbon-sulfur bonds"/>
    <property type="evidence" value="ECO:0007669"/>
    <property type="project" value="UniProtKB-ARBA"/>
</dbReference>
<feature type="domain" description="AMP-binding enzyme C-terminal" evidence="5">
    <location>
        <begin position="452"/>
        <end position="531"/>
    </location>
</feature>
<evidence type="ECO:0000256" key="2">
    <source>
        <dbReference type="ARBA" id="ARBA00022598"/>
    </source>
</evidence>
<evidence type="ECO:0000313" key="7">
    <source>
        <dbReference type="Proteomes" id="UP000677913"/>
    </source>
</evidence>
<dbReference type="NCBIfam" id="NF004837">
    <property type="entry name" value="PRK06187.1"/>
    <property type="match status" value="1"/>
</dbReference>
<evidence type="ECO:0000256" key="3">
    <source>
        <dbReference type="SAM" id="MobiDB-lite"/>
    </source>
</evidence>
<dbReference type="Proteomes" id="UP000677913">
    <property type="component" value="Unassembled WGS sequence"/>
</dbReference>
<feature type="region of interest" description="Disordered" evidence="3">
    <location>
        <begin position="549"/>
        <end position="577"/>
    </location>
</feature>
<evidence type="ECO:0000259" key="5">
    <source>
        <dbReference type="Pfam" id="PF13193"/>
    </source>
</evidence>
<dbReference type="InterPro" id="IPR000873">
    <property type="entry name" value="AMP-dep_synth/lig_dom"/>
</dbReference>
<dbReference type="FunFam" id="3.30.300.30:FF:000008">
    <property type="entry name" value="2,3-dihydroxybenzoate-AMP ligase"/>
    <property type="match status" value="1"/>
</dbReference>
<dbReference type="AlphaFoldDB" id="A0A8J7WM08"/>
<dbReference type="PANTHER" id="PTHR43767">
    <property type="entry name" value="LONG-CHAIN-FATTY-ACID--COA LIGASE"/>
    <property type="match status" value="1"/>
</dbReference>
<name>A0A8J7WM08_9ACTN</name>
<dbReference type="InterPro" id="IPR020845">
    <property type="entry name" value="AMP-binding_CS"/>
</dbReference>
<gene>
    <name evidence="6" type="ORF">KGA66_02610</name>
</gene>
<dbReference type="InterPro" id="IPR045851">
    <property type="entry name" value="AMP-bd_C_sf"/>
</dbReference>
<accession>A0A8J7WM08</accession>
<dbReference type="InterPro" id="IPR025110">
    <property type="entry name" value="AMP-bd_C"/>
</dbReference>
<dbReference type="InterPro" id="IPR042099">
    <property type="entry name" value="ANL_N_sf"/>
</dbReference>
<dbReference type="Gene3D" id="3.40.50.12780">
    <property type="entry name" value="N-terminal domain of ligase-like"/>
    <property type="match status" value="1"/>
</dbReference>
<dbReference type="Pfam" id="PF00501">
    <property type="entry name" value="AMP-binding"/>
    <property type="match status" value="1"/>
</dbReference>
<keyword evidence="2 6" id="KW-0436">Ligase</keyword>
<dbReference type="InterPro" id="IPR050237">
    <property type="entry name" value="ATP-dep_AMP-bd_enzyme"/>
</dbReference>
<protein>
    <submittedName>
        <fullName evidence="6">Long-chain fatty acid--CoA ligase</fullName>
    </submittedName>
</protein>
<dbReference type="EMBL" id="JAGSXH010000005">
    <property type="protein sequence ID" value="MBS2961924.1"/>
    <property type="molecule type" value="Genomic_DNA"/>
</dbReference>
<dbReference type="Gene3D" id="3.30.300.30">
    <property type="match status" value="1"/>
</dbReference>
<evidence type="ECO:0000256" key="1">
    <source>
        <dbReference type="ARBA" id="ARBA00006432"/>
    </source>
</evidence>
<comment type="caution">
    <text evidence="6">The sequence shown here is derived from an EMBL/GenBank/DDBJ whole genome shotgun (WGS) entry which is preliminary data.</text>
</comment>